<evidence type="ECO:0000256" key="1">
    <source>
        <dbReference type="SAM" id="MobiDB-lite"/>
    </source>
</evidence>
<proteinExistence type="predicted"/>
<name>W4M8S2_9BACT</name>
<accession>W4M8S2</accession>
<feature type="region of interest" description="Disordered" evidence="1">
    <location>
        <begin position="11"/>
        <end position="46"/>
    </location>
</feature>
<evidence type="ECO:0000313" key="2">
    <source>
        <dbReference type="EMBL" id="ETX06296.1"/>
    </source>
</evidence>
<dbReference type="HOGENOM" id="CLU_2300656_0_0_7"/>
<dbReference type="Proteomes" id="UP000019140">
    <property type="component" value="Unassembled WGS sequence"/>
</dbReference>
<dbReference type="AlphaFoldDB" id="W4M8S2"/>
<dbReference type="EMBL" id="AZHX01000739">
    <property type="protein sequence ID" value="ETX06296.1"/>
    <property type="molecule type" value="Genomic_DNA"/>
</dbReference>
<organism evidence="2 3">
    <name type="scientific">Candidatus Entotheonella gemina</name>
    <dbReference type="NCBI Taxonomy" id="1429439"/>
    <lineage>
        <taxon>Bacteria</taxon>
        <taxon>Pseudomonadati</taxon>
        <taxon>Nitrospinota/Tectimicrobiota group</taxon>
        <taxon>Candidatus Tectimicrobiota</taxon>
        <taxon>Candidatus Entotheonellia</taxon>
        <taxon>Candidatus Entotheonellales</taxon>
        <taxon>Candidatus Entotheonellaceae</taxon>
        <taxon>Candidatus Entotheonella</taxon>
    </lineage>
</organism>
<evidence type="ECO:0000313" key="3">
    <source>
        <dbReference type="Proteomes" id="UP000019140"/>
    </source>
</evidence>
<reference evidence="2 3" key="1">
    <citation type="journal article" date="2014" name="Nature">
        <title>An environmental bacterial taxon with a large and distinct metabolic repertoire.</title>
        <authorList>
            <person name="Wilson M.C."/>
            <person name="Mori T."/>
            <person name="Ruckert C."/>
            <person name="Uria A.R."/>
            <person name="Helf M.J."/>
            <person name="Takada K."/>
            <person name="Gernert C."/>
            <person name="Steffens U.A."/>
            <person name="Heycke N."/>
            <person name="Schmitt S."/>
            <person name="Rinke C."/>
            <person name="Helfrich E.J."/>
            <person name="Brachmann A.O."/>
            <person name="Gurgui C."/>
            <person name="Wakimoto T."/>
            <person name="Kracht M."/>
            <person name="Crusemann M."/>
            <person name="Hentschel U."/>
            <person name="Abe I."/>
            <person name="Matsunaga S."/>
            <person name="Kalinowski J."/>
            <person name="Takeyama H."/>
            <person name="Piel J."/>
        </authorList>
    </citation>
    <scope>NUCLEOTIDE SEQUENCE [LARGE SCALE GENOMIC DNA]</scope>
    <source>
        <strain evidence="3">TSY2</strain>
    </source>
</reference>
<protein>
    <submittedName>
        <fullName evidence="2">Uncharacterized protein</fullName>
    </submittedName>
</protein>
<keyword evidence="3" id="KW-1185">Reference proteome</keyword>
<gene>
    <name evidence="2" type="ORF">ETSY2_17995</name>
</gene>
<sequence length="100" mass="10939">MRLSPYYHSLSHTLQGHNPTLGGSDGPQVGHSGPARHAPSGLDAWRQRPDWPQLEATLLQDEAHRVAGAALIGYLFRAVLQRDIEVTSVYEPPIFASGRS</sequence>
<comment type="caution">
    <text evidence="2">The sequence shown here is derived from an EMBL/GenBank/DDBJ whole genome shotgun (WGS) entry which is preliminary data.</text>
</comment>